<proteinExistence type="predicted"/>
<evidence type="ECO:0000313" key="2">
    <source>
        <dbReference type="Proteomes" id="UP000054560"/>
    </source>
</evidence>
<keyword evidence="2" id="KW-1185">Reference proteome</keyword>
<feature type="non-terminal residue" evidence="1">
    <location>
        <position position="1"/>
    </location>
</feature>
<sequence>SELWQDVCVGGDGSVTIHCRCVARGSRQASVPRSVDPSEVCVHGMSRQPPIWACI</sequence>
<dbReference type="EMBL" id="KQ256405">
    <property type="protein sequence ID" value="KNC68469.1"/>
    <property type="molecule type" value="Genomic_DNA"/>
</dbReference>
<protein>
    <submittedName>
        <fullName evidence="1">Uncharacterized protein</fullName>
    </submittedName>
</protein>
<organism evidence="1 2">
    <name type="scientific">Sphaeroforma arctica JP610</name>
    <dbReference type="NCBI Taxonomy" id="667725"/>
    <lineage>
        <taxon>Eukaryota</taxon>
        <taxon>Ichthyosporea</taxon>
        <taxon>Ichthyophonida</taxon>
        <taxon>Sphaeroforma</taxon>
    </lineage>
</organism>
<dbReference type="RefSeq" id="XP_014143149.1">
    <property type="nucleotide sequence ID" value="XM_014287674.1"/>
</dbReference>
<name>A0A0L0EVN3_9EUKA</name>
<gene>
    <name evidence="1" type="ORF">SARC_18245</name>
</gene>
<reference evidence="1 2" key="1">
    <citation type="submission" date="2011-02" db="EMBL/GenBank/DDBJ databases">
        <title>The Genome Sequence of Sphaeroforma arctica JP610.</title>
        <authorList>
            <consortium name="The Broad Institute Genome Sequencing Platform"/>
            <person name="Russ C."/>
            <person name="Cuomo C."/>
            <person name="Young S.K."/>
            <person name="Zeng Q."/>
            <person name="Gargeya S."/>
            <person name="Alvarado L."/>
            <person name="Berlin A."/>
            <person name="Chapman S.B."/>
            <person name="Chen Z."/>
            <person name="Freedman E."/>
            <person name="Gellesch M."/>
            <person name="Goldberg J."/>
            <person name="Griggs A."/>
            <person name="Gujja S."/>
            <person name="Heilman E."/>
            <person name="Heiman D."/>
            <person name="Howarth C."/>
            <person name="Mehta T."/>
            <person name="Neiman D."/>
            <person name="Pearson M."/>
            <person name="Roberts A."/>
            <person name="Saif S."/>
            <person name="Shea T."/>
            <person name="Shenoy N."/>
            <person name="Sisk P."/>
            <person name="Stolte C."/>
            <person name="Sykes S."/>
            <person name="White J."/>
            <person name="Yandava C."/>
            <person name="Burger G."/>
            <person name="Gray M.W."/>
            <person name="Holland P.W.H."/>
            <person name="King N."/>
            <person name="Lang F.B.F."/>
            <person name="Roger A.J."/>
            <person name="Ruiz-Trillo I."/>
            <person name="Haas B."/>
            <person name="Nusbaum C."/>
            <person name="Birren B."/>
        </authorList>
    </citation>
    <scope>NUCLEOTIDE SEQUENCE [LARGE SCALE GENOMIC DNA]</scope>
    <source>
        <strain evidence="1 2">JP610</strain>
    </source>
</reference>
<evidence type="ECO:0000313" key="1">
    <source>
        <dbReference type="EMBL" id="KNC68469.1"/>
    </source>
</evidence>
<accession>A0A0L0EVN3</accession>
<dbReference type="Proteomes" id="UP000054560">
    <property type="component" value="Unassembled WGS sequence"/>
</dbReference>
<dbReference type="GeneID" id="25918749"/>
<feature type="non-terminal residue" evidence="1">
    <location>
        <position position="55"/>
    </location>
</feature>
<dbReference type="AlphaFoldDB" id="A0A0L0EVN3"/>